<evidence type="ECO:0000256" key="1">
    <source>
        <dbReference type="ARBA" id="ARBA00004245"/>
    </source>
</evidence>
<dbReference type="Gene3D" id="1.10.418.10">
    <property type="entry name" value="Calponin-like domain"/>
    <property type="match status" value="1"/>
</dbReference>
<evidence type="ECO:0000256" key="6">
    <source>
        <dbReference type="SAM" id="MobiDB-lite"/>
    </source>
</evidence>
<evidence type="ECO:0000259" key="7">
    <source>
        <dbReference type="PROSITE" id="PS51230"/>
    </source>
</evidence>
<protein>
    <submittedName>
        <fullName evidence="8">Protein BIM1</fullName>
    </submittedName>
</protein>
<evidence type="ECO:0000313" key="9">
    <source>
        <dbReference type="Proteomes" id="UP000095605"/>
    </source>
</evidence>
<reference evidence="9" key="1">
    <citation type="journal article" date="2016" name="Genome Announc.">
        <title>Genome sequences of three species of Hanseniaspora isolated from spontaneous wine fermentations.</title>
        <authorList>
            <person name="Sternes P.R."/>
            <person name="Lee D."/>
            <person name="Kutyna D.R."/>
            <person name="Borneman A.R."/>
        </authorList>
    </citation>
    <scope>NUCLEOTIDE SEQUENCE [LARGE SCALE GENOMIC DNA]</scope>
    <source>
        <strain evidence="9">AWRI3578</strain>
    </source>
</reference>
<gene>
    <name evidence="8" type="ORF">AWRI3578_g2358</name>
</gene>
<dbReference type="OrthoDB" id="2119228at2759"/>
<dbReference type="GO" id="GO:0005874">
    <property type="term" value="C:microtubule"/>
    <property type="evidence" value="ECO:0007669"/>
    <property type="project" value="UniProtKB-KW"/>
</dbReference>
<dbReference type="AlphaFoldDB" id="A0A1E5RFX5"/>
<proteinExistence type="predicted"/>
<accession>A0A1E5RFX5</accession>
<evidence type="ECO:0000313" key="8">
    <source>
        <dbReference type="EMBL" id="OEJ85777.1"/>
    </source>
</evidence>
<comment type="caution">
    <text evidence="8">The sequence shown here is derived from an EMBL/GenBank/DDBJ whole genome shotgun (WGS) entry which is preliminary data.</text>
</comment>
<dbReference type="PANTHER" id="PTHR10623">
    <property type="entry name" value="MICROTUBULE-ASSOCIATED PROTEIN RP/EB FAMILY MEMBER"/>
    <property type="match status" value="1"/>
</dbReference>
<keyword evidence="4" id="KW-0206">Cytoskeleton</keyword>
<dbReference type="InterPro" id="IPR036133">
    <property type="entry name" value="EB1_C_sf"/>
</dbReference>
<dbReference type="PROSITE" id="PS51230">
    <property type="entry name" value="EB1_C"/>
    <property type="match status" value="1"/>
</dbReference>
<evidence type="ECO:0000256" key="3">
    <source>
        <dbReference type="ARBA" id="ARBA00022701"/>
    </source>
</evidence>
<organism evidence="8 9">
    <name type="scientific">Hanseniaspora opuntiae</name>
    <dbReference type="NCBI Taxonomy" id="211096"/>
    <lineage>
        <taxon>Eukaryota</taxon>
        <taxon>Fungi</taxon>
        <taxon>Dikarya</taxon>
        <taxon>Ascomycota</taxon>
        <taxon>Saccharomycotina</taxon>
        <taxon>Saccharomycetes</taxon>
        <taxon>Saccharomycodales</taxon>
        <taxon>Saccharomycodaceae</taxon>
        <taxon>Hanseniaspora</taxon>
    </lineage>
</organism>
<dbReference type="GO" id="GO:0008017">
    <property type="term" value="F:microtubule binding"/>
    <property type="evidence" value="ECO:0007669"/>
    <property type="project" value="InterPro"/>
</dbReference>
<feature type="compositionally biased region" description="Polar residues" evidence="6">
    <location>
        <begin position="203"/>
        <end position="213"/>
    </location>
</feature>
<feature type="compositionally biased region" description="Low complexity" evidence="6">
    <location>
        <begin position="173"/>
        <end position="191"/>
    </location>
</feature>
<name>A0A1E5RFX5_9ASCO</name>
<evidence type="ECO:0000256" key="2">
    <source>
        <dbReference type="ARBA" id="ARBA00022490"/>
    </source>
</evidence>
<dbReference type="Proteomes" id="UP000095605">
    <property type="component" value="Unassembled WGS sequence"/>
</dbReference>
<sequence>MSATISKTQILTWINESLDLNITKLETLGPGCVYIQLLDYINETLIKSENRIPLQLVYWTDDILQTENDDSELEMFKRRNLRMIKNYKIAGKEEMTANYKLFQKWLLQMNINKKVLMDRLMQCKFQTNLEFCQWFYKYINSLANDKGFADIFDFISYAKQNNLYNATERRYSVSSSGNTTSSSTRTSMHESIGSRRSSILPKRNTSSRTSSKPAKTERTESLNTIEDDSLRTIKRKYENIIQTINTERQLYFDKLRCLELLVLSIQENNNLSENPELSQMLNHVLKILYDNDNFSQNQTEDLNNIIDEEVKKTDLNEINSKEIRMLSIDDNELF</sequence>
<dbReference type="InterPro" id="IPR004953">
    <property type="entry name" value="EB1_C"/>
</dbReference>
<keyword evidence="2" id="KW-0963">Cytoplasm</keyword>
<dbReference type="Pfam" id="PF03271">
    <property type="entry name" value="EB1"/>
    <property type="match status" value="1"/>
</dbReference>
<comment type="subcellular location">
    <subcellularLocation>
        <location evidence="1">Cytoplasm</location>
        <location evidence="1">Cytoskeleton</location>
    </subcellularLocation>
</comment>
<dbReference type="SUPFAM" id="SSF140612">
    <property type="entry name" value="EB1 dimerisation domain-like"/>
    <property type="match status" value="1"/>
</dbReference>
<dbReference type="EMBL" id="LPNL01000005">
    <property type="protein sequence ID" value="OEJ85777.1"/>
    <property type="molecule type" value="Genomic_DNA"/>
</dbReference>
<dbReference type="InterPro" id="IPR036872">
    <property type="entry name" value="CH_dom_sf"/>
</dbReference>
<dbReference type="InterPro" id="IPR027328">
    <property type="entry name" value="MAPRE"/>
</dbReference>
<evidence type="ECO:0000256" key="5">
    <source>
        <dbReference type="PROSITE-ProRule" id="PRU00576"/>
    </source>
</evidence>
<keyword evidence="9" id="KW-1185">Reference proteome</keyword>
<keyword evidence="3 5" id="KW-0493">Microtubule</keyword>
<feature type="region of interest" description="Disordered" evidence="6">
    <location>
        <begin position="173"/>
        <end position="222"/>
    </location>
</feature>
<dbReference type="SUPFAM" id="SSF47576">
    <property type="entry name" value="Calponin-homology domain, CH-domain"/>
    <property type="match status" value="1"/>
</dbReference>
<dbReference type="Gene3D" id="1.20.5.1430">
    <property type="match status" value="1"/>
</dbReference>
<feature type="domain" description="EB1 C-terminal" evidence="7">
    <location>
        <begin position="219"/>
        <end position="297"/>
    </location>
</feature>
<evidence type="ECO:0000256" key="4">
    <source>
        <dbReference type="ARBA" id="ARBA00023212"/>
    </source>
</evidence>